<dbReference type="RefSeq" id="WP_201505395.1">
    <property type="nucleotide sequence ID" value="NZ_BAAAFR010000005.1"/>
</dbReference>
<protein>
    <recommendedName>
        <fullName evidence="3">Phage major tail tube protein</fullName>
    </recommendedName>
</protein>
<proteinExistence type="predicted"/>
<sequence>MKPKLSASSAGMKKDYLTAKELGAAMLACNAVLIPQGFENIRLLLQNFQRPIEIRLDAAEVDYANGLQASVPGTVKTKFEGQWTLIETEAGAILDFAAAINSPEYNGVIPFAKIYEGHKGSDSVGRVHEIMDANLAFESGGDIDASSRNQILQVQATCTYMYFGESGKLGSTDNTLASAIATGLNSLAALAA</sequence>
<evidence type="ECO:0000313" key="2">
    <source>
        <dbReference type="Proteomes" id="UP001501787"/>
    </source>
</evidence>
<name>A0ABP3FLJ1_9GAMM</name>
<evidence type="ECO:0008006" key="3">
    <source>
        <dbReference type="Google" id="ProtNLM"/>
    </source>
</evidence>
<evidence type="ECO:0000313" key="1">
    <source>
        <dbReference type="EMBL" id="GAA0319274.1"/>
    </source>
</evidence>
<keyword evidence="2" id="KW-1185">Reference proteome</keyword>
<comment type="caution">
    <text evidence="1">The sequence shown here is derived from an EMBL/GenBank/DDBJ whole genome shotgun (WGS) entry which is preliminary data.</text>
</comment>
<dbReference type="Proteomes" id="UP001501787">
    <property type="component" value="Unassembled WGS sequence"/>
</dbReference>
<dbReference type="EMBL" id="BAAAFR010000005">
    <property type="protein sequence ID" value="GAA0319274.1"/>
    <property type="molecule type" value="Genomic_DNA"/>
</dbReference>
<reference evidence="2" key="1">
    <citation type="journal article" date="2019" name="Int. J. Syst. Evol. Microbiol.">
        <title>The Global Catalogue of Microorganisms (GCM) 10K type strain sequencing project: providing services to taxonomists for standard genome sequencing and annotation.</title>
        <authorList>
            <consortium name="The Broad Institute Genomics Platform"/>
            <consortium name="The Broad Institute Genome Sequencing Center for Infectious Disease"/>
            <person name="Wu L."/>
            <person name="Ma J."/>
        </authorList>
    </citation>
    <scope>NUCLEOTIDE SEQUENCE [LARGE SCALE GENOMIC DNA]</scope>
    <source>
        <strain evidence="2">JCM 16343</strain>
    </source>
</reference>
<gene>
    <name evidence="1" type="ORF">GCM10009129_16130</name>
</gene>
<organism evidence="1 2">
    <name type="scientific">Psychrobacter aestuarii</name>
    <dbReference type="NCBI Taxonomy" id="556327"/>
    <lineage>
        <taxon>Bacteria</taxon>
        <taxon>Pseudomonadati</taxon>
        <taxon>Pseudomonadota</taxon>
        <taxon>Gammaproteobacteria</taxon>
        <taxon>Moraxellales</taxon>
        <taxon>Moraxellaceae</taxon>
        <taxon>Psychrobacter</taxon>
    </lineage>
</organism>
<accession>A0ABP3FLJ1</accession>